<proteinExistence type="predicted"/>
<dbReference type="EMBL" id="CM045762">
    <property type="protein sequence ID" value="KAI8010036.1"/>
    <property type="molecule type" value="Genomic_DNA"/>
</dbReference>
<evidence type="ECO:0000313" key="1">
    <source>
        <dbReference type="EMBL" id="KAI8010036.1"/>
    </source>
</evidence>
<dbReference type="Proteomes" id="UP001060215">
    <property type="component" value="Chromosome 5"/>
</dbReference>
<protein>
    <submittedName>
        <fullName evidence="1">Uncharacterized protein</fullName>
    </submittedName>
</protein>
<accession>A0ACC0HAD7</accession>
<comment type="caution">
    <text evidence="1">The sequence shown here is derived from an EMBL/GenBank/DDBJ whole genome shotgun (WGS) entry which is preliminary data.</text>
</comment>
<sequence length="100" mass="10609">MFNALDVNGDGSLDLKEMMALYYVIKSGRPFCGGCVKRTMAMAARKPPPAPEEPKKKSGLLRLFESQTMRKVFGAAAVASTEVAVATGAAVVDPDNCSIL</sequence>
<keyword evidence="2" id="KW-1185">Reference proteome</keyword>
<organism evidence="1 2">
    <name type="scientific">Camellia lanceoleosa</name>
    <dbReference type="NCBI Taxonomy" id="1840588"/>
    <lineage>
        <taxon>Eukaryota</taxon>
        <taxon>Viridiplantae</taxon>
        <taxon>Streptophyta</taxon>
        <taxon>Embryophyta</taxon>
        <taxon>Tracheophyta</taxon>
        <taxon>Spermatophyta</taxon>
        <taxon>Magnoliopsida</taxon>
        <taxon>eudicotyledons</taxon>
        <taxon>Gunneridae</taxon>
        <taxon>Pentapetalae</taxon>
        <taxon>asterids</taxon>
        <taxon>Ericales</taxon>
        <taxon>Theaceae</taxon>
        <taxon>Camellia</taxon>
    </lineage>
</organism>
<evidence type="ECO:0000313" key="2">
    <source>
        <dbReference type="Proteomes" id="UP001060215"/>
    </source>
</evidence>
<gene>
    <name evidence="1" type="ORF">LOK49_LG06G02581</name>
</gene>
<reference evidence="1 2" key="1">
    <citation type="journal article" date="2022" name="Plant J.">
        <title>Chromosome-level genome of Camellia lanceoleosa provides a valuable resource for understanding genome evolution and self-incompatibility.</title>
        <authorList>
            <person name="Gong W."/>
            <person name="Xiao S."/>
            <person name="Wang L."/>
            <person name="Liao Z."/>
            <person name="Chang Y."/>
            <person name="Mo W."/>
            <person name="Hu G."/>
            <person name="Li W."/>
            <person name="Zhao G."/>
            <person name="Zhu H."/>
            <person name="Hu X."/>
            <person name="Ji K."/>
            <person name="Xiang X."/>
            <person name="Song Q."/>
            <person name="Yuan D."/>
            <person name="Jin S."/>
            <person name="Zhang L."/>
        </authorList>
    </citation>
    <scope>NUCLEOTIDE SEQUENCE [LARGE SCALE GENOMIC DNA]</scope>
    <source>
        <strain evidence="1">SQ_2022a</strain>
    </source>
</reference>
<name>A0ACC0HAD7_9ERIC</name>